<comment type="caution">
    <text evidence="2">The sequence shown here is derived from an EMBL/GenBank/DDBJ whole genome shotgun (WGS) entry which is preliminary data.</text>
</comment>
<dbReference type="Gene3D" id="3.60.10.10">
    <property type="entry name" value="Endonuclease/exonuclease/phosphatase"/>
    <property type="match status" value="1"/>
</dbReference>
<name>A0ABN9XYP7_9DINO</name>
<keyword evidence="3" id="KW-1185">Reference proteome</keyword>
<feature type="region of interest" description="Disordered" evidence="1">
    <location>
        <begin position="290"/>
        <end position="358"/>
    </location>
</feature>
<evidence type="ECO:0000256" key="1">
    <source>
        <dbReference type="SAM" id="MobiDB-lite"/>
    </source>
</evidence>
<proteinExistence type="predicted"/>
<dbReference type="CDD" id="cd00201">
    <property type="entry name" value="WW"/>
    <property type="match status" value="1"/>
</dbReference>
<accession>A0ABN9XYP7</accession>
<gene>
    <name evidence="2" type="ORF">PCOR1329_LOCUS80609</name>
</gene>
<dbReference type="InterPro" id="IPR036691">
    <property type="entry name" value="Endo/exonu/phosph_ase_sf"/>
</dbReference>
<dbReference type="EMBL" id="CAUYUJ010021437">
    <property type="protein sequence ID" value="CAK0904656.1"/>
    <property type="molecule type" value="Genomic_DNA"/>
</dbReference>
<feature type="compositionally biased region" description="Basic and acidic residues" evidence="1">
    <location>
        <begin position="1036"/>
        <end position="1045"/>
    </location>
</feature>
<feature type="region of interest" description="Disordered" evidence="1">
    <location>
        <begin position="1"/>
        <end position="26"/>
    </location>
</feature>
<evidence type="ECO:0008006" key="4">
    <source>
        <dbReference type="Google" id="ProtNLM"/>
    </source>
</evidence>
<evidence type="ECO:0000313" key="3">
    <source>
        <dbReference type="Proteomes" id="UP001189429"/>
    </source>
</evidence>
<evidence type="ECO:0000313" key="2">
    <source>
        <dbReference type="EMBL" id="CAK0904656.1"/>
    </source>
</evidence>
<dbReference type="InterPro" id="IPR001202">
    <property type="entry name" value="WW_dom"/>
</dbReference>
<dbReference type="Proteomes" id="UP001189429">
    <property type="component" value="Unassembled WGS sequence"/>
</dbReference>
<organism evidence="2 3">
    <name type="scientific">Prorocentrum cordatum</name>
    <dbReference type="NCBI Taxonomy" id="2364126"/>
    <lineage>
        <taxon>Eukaryota</taxon>
        <taxon>Sar</taxon>
        <taxon>Alveolata</taxon>
        <taxon>Dinophyceae</taxon>
        <taxon>Prorocentrales</taxon>
        <taxon>Prorocentraceae</taxon>
        <taxon>Prorocentrum</taxon>
    </lineage>
</organism>
<feature type="compositionally biased region" description="Basic residues" evidence="1">
    <location>
        <begin position="305"/>
        <end position="314"/>
    </location>
</feature>
<reference evidence="2" key="1">
    <citation type="submission" date="2023-10" db="EMBL/GenBank/DDBJ databases">
        <authorList>
            <person name="Chen Y."/>
            <person name="Shah S."/>
            <person name="Dougan E. K."/>
            <person name="Thang M."/>
            <person name="Chan C."/>
        </authorList>
    </citation>
    <scope>NUCLEOTIDE SEQUENCE [LARGE SCALE GENOMIC DNA]</scope>
</reference>
<protein>
    <recommendedName>
        <fullName evidence="4">Poly [ADP-ribose] polymerase</fullName>
    </recommendedName>
</protein>
<sequence>MPRRSPLLYPSCGKRPRARDEQRRPRATCGRAVCSKIARSKFIGRVNSQRRAQQRRLATLKRPAAARRSTAAAGGAARACAAVLGPSRAAGRATFPARERVPLALFRRCLPRPAYLRRLFGREGSARFHVRVSFREPTEQEWQRVAFADEALTLTHRGIRGASASAALKGDATLSVRTGGRYGSGCYFAADPLLPLAYARETRDQARHVVDGAPRVVLICACALGETRLVGAERPGPMSAGQTSVASSPSGCVPGFELCVGNPSHRCLIIGIATVELLSGSFHHVAAQSKCTAGEPDPAGPHVIATRRRRRRRDNSRSSDRDRRDKGTIARRAPGVSVAYEPSEPGLRPGADEGSQSSTGALYYHNRVTGQTRWDHPSPPEVEPPAAQRVVPGGVPPQDSEGWAAWWFNPVTGAACNEKPSEISAWTAEVTSLSDALERAAPTAEQAAQAKAEVMALRRFQHRSELNAAAGAWHNRARELVGDSTDGRVSTAAVFSAKCHSQADLYKLVQAMGVEVTVAPEKGKPALAPAPLAIPRGCTNQPGVEITWKVSPTTKITVQIESKRLGKIVAKGRRGAFETRLEELLLFLGDPIDVESVLRWASQTKRRTEAAAALRDAIALADMAPTLSPGIRQHLGAVADPSWALCTAVSTLVRREAVPALTTKAAKSTAVTSPFVGGIFQSGEPGRCAVPPLLNDSARSHLTLAVLNPGRSGFLHLSSDLILEWRLEAVAHALDDRGVDLCILPGSRFPAGALLPKGSPFLWLGPESAAWGTVGIFVRPELERATRPIHDFSSSREQWYELWSDGQVDAPTCIICAMYPVHGGDLDTWVSIVAHAGVLRAKFPRARLLVGGDGNLHLDYVVSHGAGCRRLRCHQRSKDKLIQEWLDSAGSRAFNPPSPTHVSGTCIDLFLGSRHDPLPAHVVDEFVGLSDHRLVLIDVPCRATAQNSAGFGRVAWTSGEEWETGLREVASTLQALATAIETVGTSQWLRPPWYGGGATRLQRRAVLNVAAWARDTIYAMVGHASSATRTTGVASRSRDTSRRPPLDPSPYPSHEAFREAASAAAWQERRKAVHRYLDIRETNAGAAERFLSGFFRSTAKFDIQLVDSITGHALSTSGMIDAIRDDVYSRAHNDFPQCPEARDSLAQAVTAIRRSGAEAGPLYPERPCADHEVEAALSLLKPGKRTVHLCNAALRVQVEEGFRLTRALLNLGRALCVTARPWSLRHFAPIRKSGPATVRKIKSLRPISLTTDMASVQDAAWIARNGPLIEAYCGPSQQGGVGDTVSLVIALTMNAQLRAAQDLPTWWAVADNKWAFDVASVNGMLCGVFEAGVRGSDWLLLDDVLAQDHQAVGLHNLLSPVFAVGRGAAQGRRFSVHIFNAQLKALPVEIAAAVPGGCATVAPRLARQAMAAAGEANPPATEAAMPDRAFPAAAMLHEVPRVAATESPPWPRAEAALAARLSAVPALADRAAVVELAGELHMPPAQFVDDITVACPSIGAVRAVLSPEDESACSRYARTFKSFFSREKSKTCVLPVLGAPPPSLAGCPEVDRKVLLGILADSDLTFYPLLRGIVAVGHSCFSKLLYAAESGGFSIPVAAAQVPARVESVVLYAAPLLAAVPGAESTMNKLQVTWGRRLLGCHKGPPIRHAVVVAQCGWPMRLGTRFLEKALMARARLMVLPGDHPGALMLRAARSLATPTWESAAVALAQRLAPPPQDLEGHPLFPAALLDEARVSSAARKAILKSCRLE</sequence>
<feature type="compositionally biased region" description="Basic and acidic residues" evidence="1">
    <location>
        <begin position="315"/>
        <end position="328"/>
    </location>
</feature>
<feature type="non-terminal residue" evidence="2">
    <location>
        <position position="1750"/>
    </location>
</feature>
<feature type="region of interest" description="Disordered" evidence="1">
    <location>
        <begin position="1029"/>
        <end position="1053"/>
    </location>
</feature>
<dbReference type="Gene3D" id="2.20.70.10">
    <property type="match status" value="1"/>
</dbReference>
<dbReference type="SUPFAM" id="SSF56219">
    <property type="entry name" value="DNase I-like"/>
    <property type="match status" value="1"/>
</dbReference>